<keyword evidence="2" id="KW-1185">Reference proteome</keyword>
<evidence type="ECO:0000313" key="1">
    <source>
        <dbReference type="EMBL" id="KAI4389120.1"/>
    </source>
</evidence>
<accession>A0ACB9SE08</accession>
<organism evidence="1 2">
    <name type="scientific">Melastoma candidum</name>
    <dbReference type="NCBI Taxonomy" id="119954"/>
    <lineage>
        <taxon>Eukaryota</taxon>
        <taxon>Viridiplantae</taxon>
        <taxon>Streptophyta</taxon>
        <taxon>Embryophyta</taxon>
        <taxon>Tracheophyta</taxon>
        <taxon>Spermatophyta</taxon>
        <taxon>Magnoliopsida</taxon>
        <taxon>eudicotyledons</taxon>
        <taxon>Gunneridae</taxon>
        <taxon>Pentapetalae</taxon>
        <taxon>rosids</taxon>
        <taxon>malvids</taxon>
        <taxon>Myrtales</taxon>
        <taxon>Melastomataceae</taxon>
        <taxon>Melastomatoideae</taxon>
        <taxon>Melastomateae</taxon>
        <taxon>Melastoma</taxon>
    </lineage>
</organism>
<proteinExistence type="predicted"/>
<protein>
    <submittedName>
        <fullName evidence="1">Uncharacterized protein</fullName>
    </submittedName>
</protein>
<comment type="caution">
    <text evidence="1">The sequence shown here is derived from an EMBL/GenBank/DDBJ whole genome shotgun (WGS) entry which is preliminary data.</text>
</comment>
<evidence type="ECO:0000313" key="2">
    <source>
        <dbReference type="Proteomes" id="UP001057402"/>
    </source>
</evidence>
<reference evidence="2" key="1">
    <citation type="journal article" date="2023" name="Front. Plant Sci.">
        <title>Chromosomal-level genome assembly of Melastoma candidum provides insights into trichome evolution.</title>
        <authorList>
            <person name="Zhong Y."/>
            <person name="Wu W."/>
            <person name="Sun C."/>
            <person name="Zou P."/>
            <person name="Liu Y."/>
            <person name="Dai S."/>
            <person name="Zhou R."/>
        </authorList>
    </citation>
    <scope>NUCLEOTIDE SEQUENCE [LARGE SCALE GENOMIC DNA]</scope>
</reference>
<sequence length="119" mass="13413">MLSGSCCKYMPILMLDQRSVLCDLPVTLTSLLTLPTWTIIAERFTAALFASVERIHSWVMRSSQREVNSSGQHEDVNESERGSAPFLLGVMRESCILLRDYLPLDKQFRLVNMAVSSTT</sequence>
<dbReference type="EMBL" id="CM042880">
    <property type="protein sequence ID" value="KAI4389120.1"/>
    <property type="molecule type" value="Genomic_DNA"/>
</dbReference>
<name>A0ACB9SE08_9MYRT</name>
<gene>
    <name evidence="1" type="ORF">MLD38_001380</name>
</gene>
<dbReference type="Proteomes" id="UP001057402">
    <property type="component" value="Chromosome 1"/>
</dbReference>